<dbReference type="AlphaFoldDB" id="A0A8S9NDT3"/>
<name>A0A8S9NDT3_BRACR</name>
<comment type="caution">
    <text evidence="2">The sequence shown here is derived from an EMBL/GenBank/DDBJ whole genome shotgun (WGS) entry which is preliminary data.</text>
</comment>
<organism evidence="2 3">
    <name type="scientific">Brassica cretica</name>
    <name type="common">Mustard</name>
    <dbReference type="NCBI Taxonomy" id="69181"/>
    <lineage>
        <taxon>Eukaryota</taxon>
        <taxon>Viridiplantae</taxon>
        <taxon>Streptophyta</taxon>
        <taxon>Embryophyta</taxon>
        <taxon>Tracheophyta</taxon>
        <taxon>Spermatophyta</taxon>
        <taxon>Magnoliopsida</taxon>
        <taxon>eudicotyledons</taxon>
        <taxon>Gunneridae</taxon>
        <taxon>Pentapetalae</taxon>
        <taxon>rosids</taxon>
        <taxon>malvids</taxon>
        <taxon>Brassicales</taxon>
        <taxon>Brassicaceae</taxon>
        <taxon>Brassiceae</taxon>
        <taxon>Brassica</taxon>
    </lineage>
</organism>
<feature type="region of interest" description="Disordered" evidence="1">
    <location>
        <begin position="194"/>
        <end position="290"/>
    </location>
</feature>
<gene>
    <name evidence="2" type="ORF">F2Q69_00043118</name>
</gene>
<dbReference type="EMBL" id="QGKX02001621">
    <property type="protein sequence ID" value="KAF3500336.1"/>
    <property type="molecule type" value="Genomic_DNA"/>
</dbReference>
<evidence type="ECO:0000313" key="2">
    <source>
        <dbReference type="EMBL" id="KAF3500336.1"/>
    </source>
</evidence>
<evidence type="ECO:0000256" key="1">
    <source>
        <dbReference type="SAM" id="MobiDB-lite"/>
    </source>
</evidence>
<evidence type="ECO:0000313" key="3">
    <source>
        <dbReference type="Proteomes" id="UP000712600"/>
    </source>
</evidence>
<feature type="compositionally biased region" description="Basic and acidic residues" evidence="1">
    <location>
        <begin position="204"/>
        <end position="222"/>
    </location>
</feature>
<protein>
    <submittedName>
        <fullName evidence="2">Uncharacterized protein</fullName>
    </submittedName>
</protein>
<proteinExistence type="predicted"/>
<accession>A0A8S9NDT3</accession>
<feature type="compositionally biased region" description="Basic and acidic residues" evidence="1">
    <location>
        <begin position="246"/>
        <end position="258"/>
    </location>
</feature>
<feature type="compositionally biased region" description="Polar residues" evidence="1">
    <location>
        <begin position="102"/>
        <end position="111"/>
    </location>
</feature>
<reference evidence="2" key="1">
    <citation type="submission" date="2019-12" db="EMBL/GenBank/DDBJ databases">
        <title>Genome sequencing and annotation of Brassica cretica.</title>
        <authorList>
            <person name="Studholme D.J."/>
            <person name="Sarris P."/>
        </authorList>
    </citation>
    <scope>NUCLEOTIDE SEQUENCE</scope>
    <source>
        <strain evidence="2">PFS-109/04</strain>
        <tissue evidence="2">Leaf</tissue>
    </source>
</reference>
<sequence>MARSLRSDRARTRLGRYVATGLDLSSFSRRNRNKRFDSKNGPKRPKTQLEAYLRFLDRKAISLMTISGTSGKLGFSYFPYLNGNRQSEFRFPQFGARRKGGTDQSNSQLQHAQPDMSTDEADNMKNPLNGGSDTNLHTLAADVSTAKALASAATLEEFKKMFATYEKWSEEQAKLVNTLTKQVETLTARTRAIYPHGTTKVRGKKLDFTTPHDRLRMSRERPSGQNPNEPSPAEKRNSESPPPPSKDTEANEVEHVDLDPSDVSNDTEEDADKHPRRTRCRLARESSPFD</sequence>
<feature type="region of interest" description="Disordered" evidence="1">
    <location>
        <begin position="95"/>
        <end position="124"/>
    </location>
</feature>
<dbReference type="Proteomes" id="UP000712600">
    <property type="component" value="Unassembled WGS sequence"/>
</dbReference>